<name>A0AAD9UYX3_ACRCE</name>
<reference evidence="2" key="1">
    <citation type="journal article" date="2023" name="G3 (Bethesda)">
        <title>Whole genome assembly and annotation of the endangered Caribbean coral Acropora cervicornis.</title>
        <authorList>
            <person name="Selwyn J.D."/>
            <person name="Vollmer S.V."/>
        </authorList>
    </citation>
    <scope>NUCLEOTIDE SEQUENCE</scope>
    <source>
        <strain evidence="2">K2</strain>
    </source>
</reference>
<evidence type="ECO:0000256" key="1">
    <source>
        <dbReference type="SAM" id="MobiDB-lite"/>
    </source>
</evidence>
<dbReference type="Proteomes" id="UP001249851">
    <property type="component" value="Unassembled WGS sequence"/>
</dbReference>
<proteinExistence type="predicted"/>
<evidence type="ECO:0000313" key="2">
    <source>
        <dbReference type="EMBL" id="KAK2554852.1"/>
    </source>
</evidence>
<feature type="compositionally biased region" description="Polar residues" evidence="1">
    <location>
        <begin position="65"/>
        <end position="84"/>
    </location>
</feature>
<dbReference type="EMBL" id="JARQWQ010000066">
    <property type="protein sequence ID" value="KAK2554852.1"/>
    <property type="molecule type" value="Genomic_DNA"/>
</dbReference>
<evidence type="ECO:0008006" key="4">
    <source>
        <dbReference type="Google" id="ProtNLM"/>
    </source>
</evidence>
<feature type="region of interest" description="Disordered" evidence="1">
    <location>
        <begin position="35"/>
        <end position="104"/>
    </location>
</feature>
<dbReference type="AlphaFoldDB" id="A0AAD9UYX3"/>
<dbReference type="InterPro" id="IPR036361">
    <property type="entry name" value="SAP_dom_sf"/>
</dbReference>
<reference evidence="2" key="2">
    <citation type="journal article" date="2023" name="Science">
        <title>Genomic signatures of disease resistance in endangered staghorn corals.</title>
        <authorList>
            <person name="Vollmer S.V."/>
            <person name="Selwyn J.D."/>
            <person name="Despard B.A."/>
            <person name="Roesel C.L."/>
        </authorList>
    </citation>
    <scope>NUCLEOTIDE SEQUENCE</scope>
    <source>
        <strain evidence="2">K2</strain>
    </source>
</reference>
<comment type="caution">
    <text evidence="2">The sequence shown here is derived from an EMBL/GenBank/DDBJ whole genome shotgun (WGS) entry which is preliminary data.</text>
</comment>
<sequence length="252" mass="28601">MRLKSKIPLCSDYSEYSVADLRTLVVSAVKSDAEAATQPQQQGASNKDSINNNFENLPFTDCDNDNNNRSSHQADCDSNVNGNHDSNDNTKNRSLRGHALTDSPDDIVHYGLARKHNNSSNRSSDNGTDYSNHGNNYNCKKSDNTYCNINNNIYDFSDSTNDLGVDNRHLRLEKLKPEDIPAAVIENESQIGKWTVEKLKFWLKCRRLNQQGNKKQLLEKVLAFKTIPKYRDDVYDPDAEKSYSKAKLQYGR</sequence>
<accession>A0AAD9UYX3</accession>
<keyword evidence="3" id="KW-1185">Reference proteome</keyword>
<evidence type="ECO:0000313" key="3">
    <source>
        <dbReference type="Proteomes" id="UP001249851"/>
    </source>
</evidence>
<dbReference type="SUPFAM" id="SSF68906">
    <property type="entry name" value="SAP domain"/>
    <property type="match status" value="1"/>
</dbReference>
<feature type="compositionally biased region" description="Polar residues" evidence="1">
    <location>
        <begin position="37"/>
        <end position="55"/>
    </location>
</feature>
<organism evidence="2 3">
    <name type="scientific">Acropora cervicornis</name>
    <name type="common">Staghorn coral</name>
    <dbReference type="NCBI Taxonomy" id="6130"/>
    <lineage>
        <taxon>Eukaryota</taxon>
        <taxon>Metazoa</taxon>
        <taxon>Cnidaria</taxon>
        <taxon>Anthozoa</taxon>
        <taxon>Hexacorallia</taxon>
        <taxon>Scleractinia</taxon>
        <taxon>Astrocoeniina</taxon>
        <taxon>Acroporidae</taxon>
        <taxon>Acropora</taxon>
    </lineage>
</organism>
<protein>
    <recommendedName>
        <fullName evidence="4">SAP domain-containing protein</fullName>
    </recommendedName>
</protein>
<gene>
    <name evidence="2" type="ORF">P5673_023496</name>
</gene>